<proteinExistence type="predicted"/>
<feature type="transmembrane region" description="Helical" evidence="3">
    <location>
        <begin position="223"/>
        <end position="245"/>
    </location>
</feature>
<dbReference type="AlphaFoldDB" id="A0A937USL2"/>
<feature type="compositionally biased region" description="Pro residues" evidence="2">
    <location>
        <begin position="140"/>
        <end position="150"/>
    </location>
</feature>
<comment type="caution">
    <text evidence="5">The sequence shown here is derived from an EMBL/GenBank/DDBJ whole genome shotgun (WGS) entry which is preliminary data.</text>
</comment>
<feature type="region of interest" description="Disordered" evidence="2">
    <location>
        <begin position="260"/>
        <end position="298"/>
    </location>
</feature>
<dbReference type="InterPro" id="IPR029050">
    <property type="entry name" value="Immunoprotect_excell_Ig-like"/>
</dbReference>
<name>A0A937USL2_9ACTN</name>
<evidence type="ECO:0000313" key="6">
    <source>
        <dbReference type="Proteomes" id="UP000604475"/>
    </source>
</evidence>
<protein>
    <submittedName>
        <fullName evidence="5">DUF4352 domain-containing protein</fullName>
    </submittedName>
</protein>
<dbReference type="EMBL" id="JAEACQ010000343">
    <property type="protein sequence ID" value="MBL7632612.1"/>
    <property type="molecule type" value="Genomic_DNA"/>
</dbReference>
<feature type="compositionally biased region" description="Polar residues" evidence="2">
    <location>
        <begin position="266"/>
        <end position="277"/>
    </location>
</feature>
<evidence type="ECO:0000259" key="4">
    <source>
        <dbReference type="Pfam" id="PF11611"/>
    </source>
</evidence>
<feature type="compositionally biased region" description="Low complexity" evidence="2">
    <location>
        <begin position="165"/>
        <end position="204"/>
    </location>
</feature>
<feature type="compositionally biased region" description="Low complexity" evidence="2">
    <location>
        <begin position="124"/>
        <end position="139"/>
    </location>
</feature>
<feature type="region of interest" description="Disordered" evidence="2">
    <location>
        <begin position="60"/>
        <end position="217"/>
    </location>
</feature>
<keyword evidence="3" id="KW-1133">Transmembrane helix</keyword>
<organism evidence="5 6">
    <name type="scientific">Frankia nepalensis</name>
    <dbReference type="NCBI Taxonomy" id="1836974"/>
    <lineage>
        <taxon>Bacteria</taxon>
        <taxon>Bacillati</taxon>
        <taxon>Actinomycetota</taxon>
        <taxon>Actinomycetes</taxon>
        <taxon>Frankiales</taxon>
        <taxon>Frankiaceae</taxon>
        <taxon>Frankia</taxon>
    </lineage>
</organism>
<accession>A0A937USL2</accession>
<evidence type="ECO:0000313" key="5">
    <source>
        <dbReference type="EMBL" id="MBL7632612.1"/>
    </source>
</evidence>
<feature type="region of interest" description="Disordered" evidence="2">
    <location>
        <begin position="1"/>
        <end position="25"/>
    </location>
</feature>
<keyword evidence="3" id="KW-0472">Membrane</keyword>
<keyword evidence="1" id="KW-0732">Signal</keyword>
<reference evidence="5" key="1">
    <citation type="submission" date="2020-12" db="EMBL/GenBank/DDBJ databases">
        <title>Genomic characterization of non-nitrogen-fixing Frankia strains.</title>
        <authorList>
            <person name="Carlos-Shanley C."/>
            <person name="Guerra T."/>
            <person name="Hahn D."/>
        </authorList>
    </citation>
    <scope>NUCLEOTIDE SEQUENCE</scope>
    <source>
        <strain evidence="5">CN6</strain>
    </source>
</reference>
<keyword evidence="6" id="KW-1185">Reference proteome</keyword>
<gene>
    <name evidence="5" type="ORF">I7412_36765</name>
</gene>
<dbReference type="Proteomes" id="UP000604475">
    <property type="component" value="Unassembled WGS sequence"/>
</dbReference>
<keyword evidence="3" id="KW-0812">Transmembrane</keyword>
<dbReference type="Pfam" id="PF11611">
    <property type="entry name" value="DUF4352"/>
    <property type="match status" value="1"/>
</dbReference>
<dbReference type="InterPro" id="IPR029051">
    <property type="entry name" value="DUF4352"/>
</dbReference>
<feature type="compositionally biased region" description="Low complexity" evidence="2">
    <location>
        <begin position="80"/>
        <end position="97"/>
    </location>
</feature>
<evidence type="ECO:0000256" key="1">
    <source>
        <dbReference type="ARBA" id="ARBA00022729"/>
    </source>
</evidence>
<evidence type="ECO:0000256" key="3">
    <source>
        <dbReference type="SAM" id="Phobius"/>
    </source>
</evidence>
<evidence type="ECO:0000256" key="2">
    <source>
        <dbReference type="SAM" id="MobiDB-lite"/>
    </source>
</evidence>
<feature type="compositionally biased region" description="Pro residues" evidence="2">
    <location>
        <begin position="98"/>
        <end position="111"/>
    </location>
</feature>
<feature type="domain" description="DUF4352" evidence="4">
    <location>
        <begin position="336"/>
        <end position="433"/>
    </location>
</feature>
<sequence length="446" mass="45961">MPTRQQCPRLEPPERLSPQPSRRPARAFPLGISDFCNVALSILIAPFLAAGCRPERNIVSDQYPHNPPDGGGGWPPATPAPDWQASPGGHDPAGHTPHPTPPGQAPPPPGQGWPGSAPDGGQWPPAGHGQPGYPQGAQGTPPPGGYPYPPAGGYQQPGTPPPGAYQPTTPYPQAGYPQGQPGYQDAGFQQGGYPPAGGTPAPWAGGPGQPPGQPPRRSNRNGIILIVSLAVVAAIVLGVVIALAVNGDDEKKPVTVQPTLPAVTNLPPQGGQSTAPQGSAPPATTAQGAPATAVPGAPADCKQVGVPAGAPPAGVLDIGQTGTVEGEDYSDEVIYKAQITLHGICTTTSAVRSYGDPPENGLFVIANFTVQMISGQANVFGIHFFGLAEDGSRYDATYTEVGSMLNADDLKAGQKVRGNIVFDVPQDVHLVYWEPLFATSQVTFRY</sequence>
<feature type="compositionally biased region" description="Low complexity" evidence="2">
    <location>
        <begin position="278"/>
        <end position="298"/>
    </location>
</feature>
<dbReference type="Gene3D" id="2.60.40.1240">
    <property type="match status" value="1"/>
</dbReference>